<feature type="domain" description="HTH cro/C1-type" evidence="1">
    <location>
        <begin position="82"/>
        <end position="129"/>
    </location>
</feature>
<dbReference type="AlphaFoldDB" id="A0A919W2U4"/>
<dbReference type="SUPFAM" id="SSF47413">
    <property type="entry name" value="lambda repressor-like DNA-binding domains"/>
    <property type="match status" value="1"/>
</dbReference>
<name>A0A919W2U4_9ACTN</name>
<dbReference type="CDD" id="cd00093">
    <property type="entry name" value="HTH_XRE"/>
    <property type="match status" value="1"/>
</dbReference>
<evidence type="ECO:0000313" key="2">
    <source>
        <dbReference type="EMBL" id="GIM89870.1"/>
    </source>
</evidence>
<organism evidence="2 3">
    <name type="scientific">Paractinoplanes toevensis</name>
    <dbReference type="NCBI Taxonomy" id="571911"/>
    <lineage>
        <taxon>Bacteria</taxon>
        <taxon>Bacillati</taxon>
        <taxon>Actinomycetota</taxon>
        <taxon>Actinomycetes</taxon>
        <taxon>Micromonosporales</taxon>
        <taxon>Micromonosporaceae</taxon>
        <taxon>Paractinoplanes</taxon>
    </lineage>
</organism>
<accession>A0A919W2U4</accession>
<dbReference type="InterPro" id="IPR041413">
    <property type="entry name" value="MLTR_LBD"/>
</dbReference>
<dbReference type="PANTHER" id="PTHR35010">
    <property type="entry name" value="BLL4672 PROTEIN-RELATED"/>
    <property type="match status" value="1"/>
</dbReference>
<proteinExistence type="predicted"/>
<dbReference type="Pfam" id="PF17765">
    <property type="entry name" value="MLTR_LBD"/>
    <property type="match status" value="1"/>
</dbReference>
<dbReference type="GO" id="GO:0003677">
    <property type="term" value="F:DNA binding"/>
    <property type="evidence" value="ECO:0007669"/>
    <property type="project" value="InterPro"/>
</dbReference>
<evidence type="ECO:0000313" key="3">
    <source>
        <dbReference type="Proteomes" id="UP000677082"/>
    </source>
</evidence>
<dbReference type="Proteomes" id="UP000677082">
    <property type="component" value="Unassembled WGS sequence"/>
</dbReference>
<dbReference type="Pfam" id="PF13560">
    <property type="entry name" value="HTH_31"/>
    <property type="match status" value="1"/>
</dbReference>
<keyword evidence="3" id="KW-1185">Reference proteome</keyword>
<comment type="caution">
    <text evidence="2">The sequence shown here is derived from an EMBL/GenBank/DDBJ whole genome shotgun (WGS) entry which is preliminary data.</text>
</comment>
<dbReference type="Gene3D" id="3.30.450.180">
    <property type="match status" value="1"/>
</dbReference>
<dbReference type="Gene3D" id="1.10.260.40">
    <property type="entry name" value="lambda repressor-like DNA-binding domains"/>
    <property type="match status" value="1"/>
</dbReference>
<dbReference type="PANTHER" id="PTHR35010:SF2">
    <property type="entry name" value="BLL4672 PROTEIN"/>
    <property type="match status" value="1"/>
</dbReference>
<reference evidence="2 3" key="1">
    <citation type="submission" date="2021-03" db="EMBL/GenBank/DDBJ databases">
        <title>Whole genome shotgun sequence of Actinoplanes toevensis NBRC 105298.</title>
        <authorList>
            <person name="Komaki H."/>
            <person name="Tamura T."/>
        </authorList>
    </citation>
    <scope>NUCLEOTIDE SEQUENCE [LARGE SCALE GENOMIC DNA]</scope>
    <source>
        <strain evidence="2 3">NBRC 105298</strain>
    </source>
</reference>
<protein>
    <submittedName>
        <fullName evidence="2">Transcriptional regulator</fullName>
    </submittedName>
</protein>
<dbReference type="EMBL" id="BOQN01000021">
    <property type="protein sequence ID" value="GIM89870.1"/>
    <property type="molecule type" value="Genomic_DNA"/>
</dbReference>
<dbReference type="SMART" id="SM00530">
    <property type="entry name" value="HTH_XRE"/>
    <property type="match status" value="1"/>
</dbReference>
<evidence type="ECO:0000259" key="1">
    <source>
        <dbReference type="PROSITE" id="PS50943"/>
    </source>
</evidence>
<sequence>MVLVLSVVNVCRTELDGPRREHGRPVFPGTTGPTFRPATGCILAGMDDDPRRELAEFLKARRTRIRPEDVGLEPGPRRRVSGLRREEIALLAGVSSDYYQRMEQGRDVRPSEQVLEALARALNFSAEETRHLHTLAAAARRPVNRRRRRTPEVVPATTLRLLRTMTAPTLVVGRHLDVLAWNPLAGALLGELTALPAPARNMLWLLLQPGADLTCPDRAATVGELTAMLRTAVASDPNHPRALELVGELAVNSDEFRTLWGRHDIEETTRGRMRIIHPLVGELSLDWDAYRLPGASPGPMIVAYTAEEDSPDSERLQLLARLIDTPSPVAVPVGQS</sequence>
<dbReference type="InterPro" id="IPR001387">
    <property type="entry name" value="Cro/C1-type_HTH"/>
</dbReference>
<gene>
    <name evidence="2" type="ORF">Ato02nite_016630</name>
</gene>
<dbReference type="PROSITE" id="PS50943">
    <property type="entry name" value="HTH_CROC1"/>
    <property type="match status" value="1"/>
</dbReference>
<dbReference type="InterPro" id="IPR010982">
    <property type="entry name" value="Lambda_DNA-bd_dom_sf"/>
</dbReference>